<reference evidence="1 2" key="1">
    <citation type="submission" date="2017-02" db="EMBL/GenBank/DDBJ databases">
        <title>Draft genome sequence of Moraxella pluranimalium CCUG 54913T type strain.</title>
        <authorList>
            <person name="Salva-Serra F."/>
            <person name="Engstrom-Jakobsson H."/>
            <person name="Thorell K."/>
            <person name="Jaen-Luchoro D."/>
            <person name="Gonzales-Siles L."/>
            <person name="Karlsson R."/>
            <person name="Yazdan S."/>
            <person name="Boulund F."/>
            <person name="Johnning A."/>
            <person name="Engstrand L."/>
            <person name="Kristiansson E."/>
            <person name="Moore E."/>
        </authorList>
    </citation>
    <scope>NUCLEOTIDE SEQUENCE [LARGE SCALE GENOMIC DNA]</scope>
    <source>
        <strain evidence="1 2">CCUG 54913</strain>
    </source>
</reference>
<accession>A0A1T0CQY6</accession>
<dbReference type="OrthoDB" id="9962030at2"/>
<keyword evidence="2" id="KW-1185">Reference proteome</keyword>
<dbReference type="STRING" id="470453.B0680_04705"/>
<organism evidence="1 2">
    <name type="scientific">Moraxella pluranimalium</name>
    <dbReference type="NCBI Taxonomy" id="470453"/>
    <lineage>
        <taxon>Bacteria</taxon>
        <taxon>Pseudomonadati</taxon>
        <taxon>Pseudomonadota</taxon>
        <taxon>Gammaproteobacteria</taxon>
        <taxon>Moraxellales</taxon>
        <taxon>Moraxellaceae</taxon>
        <taxon>Moraxella</taxon>
    </lineage>
</organism>
<comment type="caution">
    <text evidence="1">The sequence shown here is derived from an EMBL/GenBank/DDBJ whole genome shotgun (WGS) entry which is preliminary data.</text>
</comment>
<dbReference type="AlphaFoldDB" id="A0A1T0CQY6"/>
<gene>
    <name evidence="1" type="ORF">B0680_04705</name>
</gene>
<evidence type="ECO:0000313" key="1">
    <source>
        <dbReference type="EMBL" id="OOS24724.1"/>
    </source>
</evidence>
<sequence>MFNEIVCLCAINEGGYANRLMTLDEVSENMTILLAFYHPDGQSDCDKINKLQADGVNLVAIVDADDTRQLPEQAFAMICCDDASFIAQLIFNAITTNSLLRIDWVDVLMGLAGSVFHHYRFVGRGEQRIQMMIEQSKSIISIPSKQLCFCHGDFDMSELIEFFSYDEAEFLAYSLDHDLDLGDEIVMDMLYSPIPQPISD</sequence>
<evidence type="ECO:0000313" key="2">
    <source>
        <dbReference type="Proteomes" id="UP000189800"/>
    </source>
</evidence>
<dbReference type="RefSeq" id="WP_078253904.1">
    <property type="nucleotide sequence ID" value="NZ_MUYU01000009.1"/>
</dbReference>
<name>A0A1T0CQY6_9GAMM</name>
<proteinExistence type="predicted"/>
<dbReference type="EMBL" id="MUYU01000009">
    <property type="protein sequence ID" value="OOS24724.1"/>
    <property type="molecule type" value="Genomic_DNA"/>
</dbReference>
<protein>
    <submittedName>
        <fullName evidence="1">Uncharacterized protein</fullName>
    </submittedName>
</protein>
<dbReference type="Proteomes" id="UP000189800">
    <property type="component" value="Unassembled WGS sequence"/>
</dbReference>